<evidence type="ECO:0008006" key="3">
    <source>
        <dbReference type="Google" id="ProtNLM"/>
    </source>
</evidence>
<dbReference type="AlphaFoldDB" id="A0A5C5VX96"/>
<organism evidence="1 2">
    <name type="scientific">Thalassoglobus neptunius</name>
    <dbReference type="NCBI Taxonomy" id="1938619"/>
    <lineage>
        <taxon>Bacteria</taxon>
        <taxon>Pseudomonadati</taxon>
        <taxon>Planctomycetota</taxon>
        <taxon>Planctomycetia</taxon>
        <taxon>Planctomycetales</taxon>
        <taxon>Planctomycetaceae</taxon>
        <taxon>Thalassoglobus</taxon>
    </lineage>
</organism>
<sequence>MAYSNPINQRQLLVILQRLTNAARHGSQVIQECLRVGRVDSCQQLLEPTMELVKSLDPQLRQGLATVASSRQSLSGTMKQACVGYQQVLERFLSQIAEVEHELRKQRNQLLPEVDDCRNRARAAQAYRAQNS</sequence>
<dbReference type="RefSeq" id="WP_146511916.1">
    <property type="nucleotide sequence ID" value="NZ_SIHI01000035.1"/>
</dbReference>
<name>A0A5C5VX96_9PLAN</name>
<reference evidence="1 2" key="1">
    <citation type="submission" date="2019-02" db="EMBL/GenBank/DDBJ databases">
        <title>Deep-cultivation of Planctomycetes and their phenomic and genomic characterization uncovers novel biology.</title>
        <authorList>
            <person name="Wiegand S."/>
            <person name="Jogler M."/>
            <person name="Boedeker C."/>
            <person name="Pinto D."/>
            <person name="Vollmers J."/>
            <person name="Rivas-Marin E."/>
            <person name="Kohn T."/>
            <person name="Peeters S.H."/>
            <person name="Heuer A."/>
            <person name="Rast P."/>
            <person name="Oberbeckmann S."/>
            <person name="Bunk B."/>
            <person name="Jeske O."/>
            <person name="Meyerdierks A."/>
            <person name="Storesund J.E."/>
            <person name="Kallscheuer N."/>
            <person name="Luecker S."/>
            <person name="Lage O.M."/>
            <person name="Pohl T."/>
            <person name="Merkel B.J."/>
            <person name="Hornburger P."/>
            <person name="Mueller R.-W."/>
            <person name="Bruemmer F."/>
            <person name="Labrenz M."/>
            <person name="Spormann A.M."/>
            <person name="Op Den Camp H."/>
            <person name="Overmann J."/>
            <person name="Amann R."/>
            <person name="Jetten M.S.M."/>
            <person name="Mascher T."/>
            <person name="Medema M.H."/>
            <person name="Devos D.P."/>
            <person name="Kaster A.-K."/>
            <person name="Ovreas L."/>
            <person name="Rohde M."/>
            <person name="Galperin M.Y."/>
            <person name="Jogler C."/>
        </authorList>
    </citation>
    <scope>NUCLEOTIDE SEQUENCE [LARGE SCALE GENOMIC DNA]</scope>
    <source>
        <strain evidence="1 2">KOR42</strain>
    </source>
</reference>
<proteinExistence type="predicted"/>
<dbReference type="Proteomes" id="UP000317243">
    <property type="component" value="Unassembled WGS sequence"/>
</dbReference>
<evidence type="ECO:0000313" key="1">
    <source>
        <dbReference type="EMBL" id="TWT43040.1"/>
    </source>
</evidence>
<protein>
    <recommendedName>
        <fullName evidence="3">FlgN protein</fullName>
    </recommendedName>
</protein>
<comment type="caution">
    <text evidence="1">The sequence shown here is derived from an EMBL/GenBank/DDBJ whole genome shotgun (WGS) entry which is preliminary data.</text>
</comment>
<evidence type="ECO:0000313" key="2">
    <source>
        <dbReference type="Proteomes" id="UP000317243"/>
    </source>
</evidence>
<keyword evidence="2" id="KW-1185">Reference proteome</keyword>
<accession>A0A5C5VX96</accession>
<gene>
    <name evidence="1" type="ORF">KOR42_45700</name>
</gene>
<dbReference type="EMBL" id="SIHI01000035">
    <property type="protein sequence ID" value="TWT43040.1"/>
    <property type="molecule type" value="Genomic_DNA"/>
</dbReference>